<name>A0A1D1VMZ4_RAMVA</name>
<gene>
    <name evidence="2" type="primary">RvY_13463</name>
    <name evidence="2" type="synonym">RvY_13463.1</name>
    <name evidence="2" type="ORF">RvY_13463-1</name>
</gene>
<dbReference type="EMBL" id="BDGG01000009">
    <property type="protein sequence ID" value="GAV02967.1"/>
    <property type="molecule type" value="Genomic_DNA"/>
</dbReference>
<dbReference type="Proteomes" id="UP000186922">
    <property type="component" value="Unassembled WGS sequence"/>
</dbReference>
<evidence type="ECO:0000313" key="2">
    <source>
        <dbReference type="EMBL" id="GAV02967.1"/>
    </source>
</evidence>
<evidence type="ECO:0000313" key="3">
    <source>
        <dbReference type="Proteomes" id="UP000186922"/>
    </source>
</evidence>
<comment type="caution">
    <text evidence="2">The sequence shown here is derived from an EMBL/GenBank/DDBJ whole genome shotgun (WGS) entry which is preliminary data.</text>
</comment>
<organism evidence="2 3">
    <name type="scientific">Ramazzottius varieornatus</name>
    <name type="common">Water bear</name>
    <name type="synonym">Tardigrade</name>
    <dbReference type="NCBI Taxonomy" id="947166"/>
    <lineage>
        <taxon>Eukaryota</taxon>
        <taxon>Metazoa</taxon>
        <taxon>Ecdysozoa</taxon>
        <taxon>Tardigrada</taxon>
        <taxon>Eutardigrada</taxon>
        <taxon>Parachela</taxon>
        <taxon>Hypsibioidea</taxon>
        <taxon>Ramazzottiidae</taxon>
        <taxon>Ramazzottius</taxon>
    </lineage>
</organism>
<reference evidence="2 3" key="1">
    <citation type="journal article" date="2016" name="Nat. Commun.">
        <title>Extremotolerant tardigrade genome and improved radiotolerance of human cultured cells by tardigrade-unique protein.</title>
        <authorList>
            <person name="Hashimoto T."/>
            <person name="Horikawa D.D."/>
            <person name="Saito Y."/>
            <person name="Kuwahara H."/>
            <person name="Kozuka-Hata H."/>
            <person name="Shin-I T."/>
            <person name="Minakuchi Y."/>
            <person name="Ohishi K."/>
            <person name="Motoyama A."/>
            <person name="Aizu T."/>
            <person name="Enomoto A."/>
            <person name="Kondo K."/>
            <person name="Tanaka S."/>
            <person name="Hara Y."/>
            <person name="Koshikawa S."/>
            <person name="Sagara H."/>
            <person name="Miura T."/>
            <person name="Yokobori S."/>
            <person name="Miyagawa K."/>
            <person name="Suzuki Y."/>
            <person name="Kubo T."/>
            <person name="Oyama M."/>
            <person name="Kohara Y."/>
            <person name="Fujiyama A."/>
            <person name="Arakawa K."/>
            <person name="Katayama T."/>
            <person name="Toyoda A."/>
            <person name="Kunieda T."/>
        </authorList>
    </citation>
    <scope>NUCLEOTIDE SEQUENCE [LARGE SCALE GENOMIC DNA]</scope>
    <source>
        <strain evidence="2 3">YOKOZUNA-1</strain>
    </source>
</reference>
<evidence type="ECO:0000256" key="1">
    <source>
        <dbReference type="SAM" id="MobiDB-lite"/>
    </source>
</evidence>
<sequence>MNMAYNPFLLSQAAAAVASANHRGSSDFSMNSILSGSGHNGNNSSSLPPQLANHAAAAMAAAHLNMNMNLNLNAAALFHHSAAAFHPAMQVPHPFLTKYHPFSGSAPGAGSAAALANGALFSTEMMQHGAGCSTRPAGMGSMRVNHGHDVTSSTTQDSDIDDDPKVELDQPDLWTEFHGLGTEMGELLESNLSLQLLNFQSERLFAQN</sequence>
<keyword evidence="3" id="KW-1185">Reference proteome</keyword>
<accession>A0A1D1VMZ4</accession>
<dbReference type="STRING" id="947166.A0A1D1VMZ4"/>
<dbReference type="AlphaFoldDB" id="A0A1D1VMZ4"/>
<feature type="region of interest" description="Disordered" evidence="1">
    <location>
        <begin position="145"/>
        <end position="165"/>
    </location>
</feature>
<protein>
    <submittedName>
        <fullName evidence="2">Uncharacterized protein</fullName>
    </submittedName>
</protein>
<proteinExistence type="predicted"/>